<gene>
    <name evidence="2" type="ORF">RS030_6924</name>
</gene>
<organism evidence="2 3">
    <name type="scientific">Cryptosporidium xiaoi</name>
    <dbReference type="NCBI Taxonomy" id="659607"/>
    <lineage>
        <taxon>Eukaryota</taxon>
        <taxon>Sar</taxon>
        <taxon>Alveolata</taxon>
        <taxon>Apicomplexa</taxon>
        <taxon>Conoidasida</taxon>
        <taxon>Coccidia</taxon>
        <taxon>Eucoccidiorida</taxon>
        <taxon>Eimeriorina</taxon>
        <taxon>Cryptosporidiidae</taxon>
        <taxon>Cryptosporidium</taxon>
    </lineage>
</organism>
<feature type="region of interest" description="Disordered" evidence="1">
    <location>
        <begin position="1"/>
        <end position="25"/>
    </location>
</feature>
<accession>A0AAV9XVK2</accession>
<dbReference type="EMBL" id="JAWDEY010000034">
    <property type="protein sequence ID" value="KAK6588235.1"/>
    <property type="molecule type" value="Genomic_DNA"/>
</dbReference>
<evidence type="ECO:0000313" key="3">
    <source>
        <dbReference type="Proteomes" id="UP001311799"/>
    </source>
</evidence>
<reference evidence="2 3" key="1">
    <citation type="submission" date="2023-10" db="EMBL/GenBank/DDBJ databases">
        <title>Comparative genomics analysis reveals potential genetic determinants of host preference in Cryptosporidium xiaoi.</title>
        <authorList>
            <person name="Xiao L."/>
            <person name="Li J."/>
        </authorList>
    </citation>
    <scope>NUCLEOTIDE SEQUENCE [LARGE SCALE GENOMIC DNA]</scope>
    <source>
        <strain evidence="2 3">52996</strain>
    </source>
</reference>
<keyword evidence="3" id="KW-1185">Reference proteome</keyword>
<sequence length="108" mass="12126">MCEKKGLNLPPKNEELKREEKESMQGESLTLRLHFRDGEECMEEIAVKSSTEVGFVKLQVAGLKGVSAKYIKLFHNGKEMINPMSLCDHVGVSPPTADLDVYICKRDT</sequence>
<feature type="compositionally biased region" description="Basic and acidic residues" evidence="1">
    <location>
        <begin position="1"/>
        <end position="24"/>
    </location>
</feature>
<dbReference type="InterPro" id="IPR029071">
    <property type="entry name" value="Ubiquitin-like_domsf"/>
</dbReference>
<protein>
    <recommendedName>
        <fullName evidence="4">Ubiquitin-like domain-containing protein</fullName>
    </recommendedName>
</protein>
<dbReference type="Proteomes" id="UP001311799">
    <property type="component" value="Unassembled WGS sequence"/>
</dbReference>
<comment type="caution">
    <text evidence="2">The sequence shown here is derived from an EMBL/GenBank/DDBJ whole genome shotgun (WGS) entry which is preliminary data.</text>
</comment>
<evidence type="ECO:0000256" key="1">
    <source>
        <dbReference type="SAM" id="MobiDB-lite"/>
    </source>
</evidence>
<dbReference type="SUPFAM" id="SSF54236">
    <property type="entry name" value="Ubiquitin-like"/>
    <property type="match status" value="1"/>
</dbReference>
<name>A0AAV9XVK2_9CRYT</name>
<dbReference type="CDD" id="cd17039">
    <property type="entry name" value="Ubl_ubiquitin_like"/>
    <property type="match status" value="1"/>
</dbReference>
<proteinExistence type="predicted"/>
<evidence type="ECO:0000313" key="2">
    <source>
        <dbReference type="EMBL" id="KAK6588235.1"/>
    </source>
</evidence>
<evidence type="ECO:0008006" key="4">
    <source>
        <dbReference type="Google" id="ProtNLM"/>
    </source>
</evidence>
<dbReference type="AlphaFoldDB" id="A0AAV9XVK2"/>